<dbReference type="Gene3D" id="3.30.70.580">
    <property type="entry name" value="Pseudouridine synthase I, catalytic domain, N-terminal subdomain"/>
    <property type="match status" value="1"/>
</dbReference>
<dbReference type="InterPro" id="IPR020103">
    <property type="entry name" value="PsdUridine_synth_cat_dom_sf"/>
</dbReference>
<dbReference type="PANTHER" id="PTHR47683:SF4">
    <property type="entry name" value="PSEUDOURIDINE SYNTHASE"/>
    <property type="match status" value="1"/>
</dbReference>
<dbReference type="GO" id="GO:0005829">
    <property type="term" value="C:cytosol"/>
    <property type="evidence" value="ECO:0007669"/>
    <property type="project" value="UniProtKB-ARBA"/>
</dbReference>
<gene>
    <name evidence="7" type="ORF">EV212_101103</name>
</gene>
<comment type="similarity">
    <text evidence="1 5">Belongs to the pseudouridine synthase RsuA family.</text>
</comment>
<dbReference type="CDD" id="cd02553">
    <property type="entry name" value="PseudoU_synth_RsuA"/>
    <property type="match status" value="1"/>
</dbReference>
<dbReference type="InterPro" id="IPR018496">
    <property type="entry name" value="PsdUridine_synth_RsuA/RluB_CS"/>
</dbReference>
<dbReference type="GO" id="GO:0120159">
    <property type="term" value="F:rRNA pseudouridine synthase activity"/>
    <property type="evidence" value="ECO:0007669"/>
    <property type="project" value="UniProtKB-ARBA"/>
</dbReference>
<dbReference type="InterPro" id="IPR036986">
    <property type="entry name" value="S4_RNA-bd_sf"/>
</dbReference>
<dbReference type="PROSITE" id="PS01149">
    <property type="entry name" value="PSI_RSU"/>
    <property type="match status" value="1"/>
</dbReference>
<dbReference type="EMBL" id="SLXA01000001">
    <property type="protein sequence ID" value="TCO86323.1"/>
    <property type="molecule type" value="Genomic_DNA"/>
</dbReference>
<evidence type="ECO:0000313" key="8">
    <source>
        <dbReference type="Proteomes" id="UP000295711"/>
    </source>
</evidence>
<accession>A0A4R2M020</accession>
<evidence type="ECO:0000259" key="6">
    <source>
        <dbReference type="SMART" id="SM00363"/>
    </source>
</evidence>
<evidence type="ECO:0000256" key="1">
    <source>
        <dbReference type="ARBA" id="ARBA00008348"/>
    </source>
</evidence>
<protein>
    <recommendedName>
        <fullName evidence="5">Pseudouridine synthase</fullName>
        <ecNumber evidence="5">5.4.99.-</ecNumber>
    </recommendedName>
</protein>
<evidence type="ECO:0000256" key="4">
    <source>
        <dbReference type="PROSITE-ProRule" id="PRU00182"/>
    </source>
</evidence>
<dbReference type="GO" id="GO:0000455">
    <property type="term" value="P:enzyme-directed rRNA pseudouridine synthesis"/>
    <property type="evidence" value="ECO:0007669"/>
    <property type="project" value="UniProtKB-ARBA"/>
</dbReference>
<feature type="domain" description="RNA-binding S4" evidence="6">
    <location>
        <begin position="1"/>
        <end position="60"/>
    </location>
</feature>
<name>A0A4R2M020_9FIRM</name>
<dbReference type="GO" id="GO:0003723">
    <property type="term" value="F:RNA binding"/>
    <property type="evidence" value="ECO:0007669"/>
    <property type="project" value="UniProtKB-KW"/>
</dbReference>
<sequence length="236" mass="27061">MRLDKYLTEMGMGSRSEVKLGIRKGFAKVNDEIVIRPEFKVSNKDFVFWKGTPVTYVEYEYIMLNKPAGVVSATEDAREKTVIELIRDRRRKDLFPVGRLDKDTEGLLLLTNDGKLAHKLLSPRHHVAKNYYARVKGIMTEEDVALFAEGLHVDEELTALPAELKILKLHPEGISEIQLKIFEGKFHQVKRMVQAVGKEVIYLKRLSMGSLVLDETLKPGEYRLLTTNELEELYAE</sequence>
<dbReference type="EC" id="5.4.99.-" evidence="5"/>
<dbReference type="Pfam" id="PF00849">
    <property type="entry name" value="PseudoU_synth_2"/>
    <property type="match status" value="1"/>
</dbReference>
<dbReference type="NCBIfam" id="TIGR00093">
    <property type="entry name" value="pseudouridine synthase"/>
    <property type="match status" value="1"/>
</dbReference>
<dbReference type="FunFam" id="3.30.70.1560:FF:000001">
    <property type="entry name" value="Pseudouridine synthase"/>
    <property type="match status" value="1"/>
</dbReference>
<dbReference type="InterPro" id="IPR000748">
    <property type="entry name" value="PsdUridine_synth_RsuA/RluB/E/F"/>
</dbReference>
<reference evidence="7 8" key="1">
    <citation type="submission" date="2019-03" db="EMBL/GenBank/DDBJ databases">
        <title>Genomic Encyclopedia of Type Strains, Phase IV (KMG-IV): sequencing the most valuable type-strain genomes for metagenomic binning, comparative biology and taxonomic classification.</title>
        <authorList>
            <person name="Goeker M."/>
        </authorList>
    </citation>
    <scope>NUCLEOTIDE SEQUENCE [LARGE SCALE GENOMIC DNA]</scope>
    <source>
        <strain evidence="7 8">DSM 28559</strain>
    </source>
</reference>
<dbReference type="Pfam" id="PF01479">
    <property type="entry name" value="S4"/>
    <property type="match status" value="1"/>
</dbReference>
<dbReference type="InterPro" id="IPR050343">
    <property type="entry name" value="RsuA_PseudoU_synthase"/>
</dbReference>
<dbReference type="Gene3D" id="3.30.70.1560">
    <property type="entry name" value="Alpha-L RNA-binding motif"/>
    <property type="match status" value="1"/>
</dbReference>
<evidence type="ECO:0000313" key="7">
    <source>
        <dbReference type="EMBL" id="TCO86323.1"/>
    </source>
</evidence>
<dbReference type="InterPro" id="IPR042092">
    <property type="entry name" value="PsdUridine_s_RsuA/RluB/E/F_cat"/>
</dbReference>
<dbReference type="SMART" id="SM00363">
    <property type="entry name" value="S4"/>
    <property type="match status" value="1"/>
</dbReference>
<dbReference type="AlphaFoldDB" id="A0A4R2M020"/>
<dbReference type="SUPFAM" id="SSF55174">
    <property type="entry name" value="Alpha-L RNA-binding motif"/>
    <property type="match status" value="1"/>
</dbReference>
<dbReference type="PROSITE" id="PS50889">
    <property type="entry name" value="S4"/>
    <property type="match status" value="1"/>
</dbReference>
<dbReference type="InterPro" id="IPR006145">
    <property type="entry name" value="PsdUridine_synth_RsuA/RluA"/>
</dbReference>
<evidence type="ECO:0000256" key="3">
    <source>
        <dbReference type="ARBA" id="ARBA00023235"/>
    </source>
</evidence>
<dbReference type="Proteomes" id="UP000295711">
    <property type="component" value="Unassembled WGS sequence"/>
</dbReference>
<proteinExistence type="inferred from homology"/>
<dbReference type="Gene3D" id="3.10.290.10">
    <property type="entry name" value="RNA-binding S4 domain"/>
    <property type="match status" value="1"/>
</dbReference>
<dbReference type="SUPFAM" id="SSF55120">
    <property type="entry name" value="Pseudouridine synthase"/>
    <property type="match status" value="1"/>
</dbReference>
<dbReference type="PANTHER" id="PTHR47683">
    <property type="entry name" value="PSEUDOURIDINE SYNTHASE FAMILY PROTEIN-RELATED"/>
    <property type="match status" value="1"/>
</dbReference>
<dbReference type="CDD" id="cd00165">
    <property type="entry name" value="S4"/>
    <property type="match status" value="1"/>
</dbReference>
<dbReference type="InterPro" id="IPR002942">
    <property type="entry name" value="S4_RNA-bd"/>
</dbReference>
<keyword evidence="3 5" id="KW-0413">Isomerase</keyword>
<dbReference type="OrthoDB" id="9807213at2"/>
<comment type="caution">
    <text evidence="7">The sequence shown here is derived from an EMBL/GenBank/DDBJ whole genome shotgun (WGS) entry which is preliminary data.</text>
</comment>
<dbReference type="InterPro" id="IPR020094">
    <property type="entry name" value="TruA/RsuA/RluB/E/F_N"/>
</dbReference>
<keyword evidence="8" id="KW-1185">Reference proteome</keyword>
<dbReference type="RefSeq" id="WP_132087262.1">
    <property type="nucleotide sequence ID" value="NZ_JANKAQ010000005.1"/>
</dbReference>
<keyword evidence="2 4" id="KW-0694">RNA-binding</keyword>
<evidence type="ECO:0000256" key="5">
    <source>
        <dbReference type="RuleBase" id="RU003887"/>
    </source>
</evidence>
<evidence type="ECO:0000256" key="2">
    <source>
        <dbReference type="ARBA" id="ARBA00022884"/>
    </source>
</evidence>
<organism evidence="7 8">
    <name type="scientific">Frisingicoccus caecimuris</name>
    <dbReference type="NCBI Taxonomy" id="1796636"/>
    <lineage>
        <taxon>Bacteria</taxon>
        <taxon>Bacillati</taxon>
        <taxon>Bacillota</taxon>
        <taxon>Clostridia</taxon>
        <taxon>Lachnospirales</taxon>
        <taxon>Lachnospiraceae</taxon>
        <taxon>Frisingicoccus</taxon>
    </lineage>
</organism>